<accession>A0A2K8PBH6</accession>
<feature type="chain" id="PRO_5044272858" evidence="2">
    <location>
        <begin position="21"/>
        <end position="233"/>
    </location>
</feature>
<evidence type="ECO:0000313" key="4">
    <source>
        <dbReference type="Proteomes" id="UP000231791"/>
    </source>
</evidence>
<feature type="signal peptide" evidence="2">
    <location>
        <begin position="1"/>
        <end position="20"/>
    </location>
</feature>
<dbReference type="Proteomes" id="UP000231791">
    <property type="component" value="Chromosome"/>
</dbReference>
<sequence>MRKTTVVAAGLAVAASLVLTGCKDGNEEVTPAAPSAPAGQASQPAGQPSGYASAPAGSPSAGGYDGSTGAPAAGGSGAVAKSGQAFKIGEAATVPFSYGSNKGGQIALTVTGIEAGTPADLTPLNVADKVKGQTPFYIRYTIKNTGTTDLSFASVGHIKGLLDGGSESGVLLTIGKFEKCPNESLPQGFTNGKTQTGCAIALAPTGAKVTGAEYWGDPYNNLSSPAQKGLTWK</sequence>
<organism evidence="3 4">
    <name type="scientific">Streptomyces lavendulae subsp. lavendulae</name>
    <dbReference type="NCBI Taxonomy" id="58340"/>
    <lineage>
        <taxon>Bacteria</taxon>
        <taxon>Bacillati</taxon>
        <taxon>Actinomycetota</taxon>
        <taxon>Actinomycetes</taxon>
        <taxon>Kitasatosporales</taxon>
        <taxon>Streptomycetaceae</taxon>
        <taxon>Streptomyces</taxon>
    </lineage>
</organism>
<proteinExistence type="predicted"/>
<dbReference type="KEGG" id="slx:SLAV_11145"/>
<gene>
    <name evidence="3" type="ORF">SLAV_11145</name>
</gene>
<protein>
    <submittedName>
        <fullName evidence="3">Uncharacterized protein</fullName>
    </submittedName>
</protein>
<feature type="region of interest" description="Disordered" evidence="1">
    <location>
        <begin position="28"/>
        <end position="75"/>
    </location>
</feature>
<dbReference type="PROSITE" id="PS51257">
    <property type="entry name" value="PROKAR_LIPOPROTEIN"/>
    <property type="match status" value="1"/>
</dbReference>
<evidence type="ECO:0000313" key="3">
    <source>
        <dbReference type="EMBL" id="ATZ24097.1"/>
    </source>
</evidence>
<name>A0A2K8PBH6_STRLA</name>
<evidence type="ECO:0000256" key="2">
    <source>
        <dbReference type="SAM" id="SignalP"/>
    </source>
</evidence>
<feature type="compositionally biased region" description="Low complexity" evidence="1">
    <location>
        <begin position="31"/>
        <end position="71"/>
    </location>
</feature>
<keyword evidence="2" id="KW-0732">Signal</keyword>
<dbReference type="AlphaFoldDB" id="A0A2K8PBH6"/>
<keyword evidence="4" id="KW-1185">Reference proteome</keyword>
<reference evidence="3 4" key="1">
    <citation type="submission" date="2017-11" db="EMBL/GenBank/DDBJ databases">
        <title>Complete genome sequence of Streptomyces lavendulae subsp. lavendulae CCM 3239 (formerly 'Streptomyces aureofaciens CCM 3239'), the producer of the angucycline-type antibiotic auricin.</title>
        <authorList>
            <person name="Busche T."/>
            <person name="Novakova R."/>
            <person name="Al'Dilaimi A."/>
            <person name="Homerova D."/>
            <person name="Feckova L."/>
            <person name="Rezuchova B."/>
            <person name="Mingyar E."/>
            <person name="Csolleiova D."/>
            <person name="Bekeova C."/>
            <person name="Winkler A."/>
            <person name="Sevcikova B."/>
            <person name="Kalinowski J."/>
            <person name="Kormanec J."/>
            <person name="Ruckert C."/>
        </authorList>
    </citation>
    <scope>NUCLEOTIDE SEQUENCE [LARGE SCALE GENOMIC DNA]</scope>
    <source>
        <strain evidence="3 4">CCM 3239</strain>
    </source>
</reference>
<dbReference type="EMBL" id="CP024985">
    <property type="protein sequence ID" value="ATZ24097.1"/>
    <property type="molecule type" value="Genomic_DNA"/>
</dbReference>
<evidence type="ECO:0000256" key="1">
    <source>
        <dbReference type="SAM" id="MobiDB-lite"/>
    </source>
</evidence>